<comment type="caution">
    <text evidence="2">The sequence shown here is derived from an EMBL/GenBank/DDBJ whole genome shotgun (WGS) entry which is preliminary data.</text>
</comment>
<keyword evidence="3" id="KW-1185">Reference proteome</keyword>
<accession>A0A840PHZ8</accession>
<proteinExistence type="predicted"/>
<evidence type="ECO:0000256" key="1">
    <source>
        <dbReference type="SAM" id="MobiDB-lite"/>
    </source>
</evidence>
<dbReference type="AlphaFoldDB" id="A0A840PHZ8"/>
<evidence type="ECO:0000313" key="3">
    <source>
        <dbReference type="Proteomes" id="UP000578449"/>
    </source>
</evidence>
<evidence type="ECO:0000313" key="2">
    <source>
        <dbReference type="EMBL" id="MBB5138456.1"/>
    </source>
</evidence>
<dbReference type="RefSeq" id="WP_221337358.1">
    <property type="nucleotide sequence ID" value="NZ_BAABIX010000019.1"/>
</dbReference>
<organism evidence="2 3">
    <name type="scientific">Thermocatellispora tengchongensis</name>
    <dbReference type="NCBI Taxonomy" id="1073253"/>
    <lineage>
        <taxon>Bacteria</taxon>
        <taxon>Bacillati</taxon>
        <taxon>Actinomycetota</taxon>
        <taxon>Actinomycetes</taxon>
        <taxon>Streptosporangiales</taxon>
        <taxon>Streptosporangiaceae</taxon>
        <taxon>Thermocatellispora</taxon>
    </lineage>
</organism>
<dbReference type="Proteomes" id="UP000578449">
    <property type="component" value="Unassembled WGS sequence"/>
</dbReference>
<name>A0A840PHZ8_9ACTN</name>
<protein>
    <submittedName>
        <fullName evidence="2">Uncharacterized protein</fullName>
    </submittedName>
</protein>
<reference evidence="2 3" key="1">
    <citation type="submission" date="2020-08" db="EMBL/GenBank/DDBJ databases">
        <title>Genomic Encyclopedia of Type Strains, Phase IV (KMG-IV): sequencing the most valuable type-strain genomes for metagenomic binning, comparative biology and taxonomic classification.</title>
        <authorList>
            <person name="Goeker M."/>
        </authorList>
    </citation>
    <scope>NUCLEOTIDE SEQUENCE [LARGE SCALE GENOMIC DNA]</scope>
    <source>
        <strain evidence="2 3">DSM 45615</strain>
    </source>
</reference>
<feature type="region of interest" description="Disordered" evidence="1">
    <location>
        <begin position="38"/>
        <end position="62"/>
    </location>
</feature>
<gene>
    <name evidence="2" type="ORF">HNP84_008210</name>
</gene>
<sequence length="62" mass="6708">MPVDRLRRLLGDRLRTVDHELDRLRRLRAALADALDGMDKGECPAAGSPDPIGTLPGCAEIA</sequence>
<dbReference type="EMBL" id="JACHGN010000023">
    <property type="protein sequence ID" value="MBB5138456.1"/>
    <property type="molecule type" value="Genomic_DNA"/>
</dbReference>